<dbReference type="PROSITE" id="PS00154">
    <property type="entry name" value="ATPASE_E1_E2"/>
    <property type="match status" value="1"/>
</dbReference>
<feature type="transmembrane region" description="Helical" evidence="18">
    <location>
        <begin position="311"/>
        <end position="333"/>
    </location>
</feature>
<dbReference type="InterPro" id="IPR044492">
    <property type="entry name" value="P_typ_ATPase_HD_dom"/>
</dbReference>
<dbReference type="Gene3D" id="3.40.1110.10">
    <property type="entry name" value="Calcium-transporting ATPase, cytoplasmic domain N"/>
    <property type="match status" value="1"/>
</dbReference>
<feature type="compositionally biased region" description="Low complexity" evidence="19">
    <location>
        <begin position="45"/>
        <end position="61"/>
    </location>
</feature>
<dbReference type="NCBIfam" id="TIGR00003">
    <property type="entry name" value="copper ion binding protein"/>
    <property type="match status" value="1"/>
</dbReference>
<organism evidence="21 22">
    <name type="scientific">Tilletiaria anomala (strain ATCC 24038 / CBS 436.72 / UBC 951)</name>
    <dbReference type="NCBI Taxonomy" id="1037660"/>
    <lineage>
        <taxon>Eukaryota</taxon>
        <taxon>Fungi</taxon>
        <taxon>Dikarya</taxon>
        <taxon>Basidiomycota</taxon>
        <taxon>Ustilaginomycotina</taxon>
        <taxon>Exobasidiomycetes</taxon>
        <taxon>Georgefischeriales</taxon>
        <taxon>Tilletiariaceae</taxon>
        <taxon>Tilletiaria</taxon>
    </lineage>
</organism>
<dbReference type="PANTHER" id="PTHR43520:SF8">
    <property type="entry name" value="P-TYPE CU(+) TRANSPORTER"/>
    <property type="match status" value="1"/>
</dbReference>
<dbReference type="GO" id="GO:0016887">
    <property type="term" value="F:ATP hydrolysis activity"/>
    <property type="evidence" value="ECO:0007669"/>
    <property type="project" value="InterPro"/>
</dbReference>
<dbReference type="PRINTS" id="PR00119">
    <property type="entry name" value="CATATPASE"/>
</dbReference>
<dbReference type="GO" id="GO:0055070">
    <property type="term" value="P:copper ion homeostasis"/>
    <property type="evidence" value="ECO:0007669"/>
    <property type="project" value="TreeGrafter"/>
</dbReference>
<dbReference type="InterPro" id="IPR023299">
    <property type="entry name" value="ATPase_P-typ_cyto_dom_N"/>
</dbReference>
<evidence type="ECO:0000313" key="21">
    <source>
        <dbReference type="EMBL" id="KDN44718.1"/>
    </source>
</evidence>
<dbReference type="Gene3D" id="3.30.70.100">
    <property type="match status" value="2"/>
</dbReference>
<dbReference type="Gene3D" id="2.70.150.10">
    <property type="entry name" value="Calcium-transporting ATPase, cytoplasmic transduction domain A"/>
    <property type="match status" value="1"/>
</dbReference>
<dbReference type="GO" id="GO:0005507">
    <property type="term" value="F:copper ion binding"/>
    <property type="evidence" value="ECO:0007669"/>
    <property type="project" value="InterPro"/>
</dbReference>
<name>A0A066VWP8_TILAU</name>
<dbReference type="Pfam" id="PF00702">
    <property type="entry name" value="Hydrolase"/>
    <property type="match status" value="1"/>
</dbReference>
<keyword evidence="5 18" id="KW-0812">Transmembrane</keyword>
<feature type="transmembrane region" description="Helical" evidence="18">
    <location>
        <begin position="273"/>
        <end position="290"/>
    </location>
</feature>
<dbReference type="EMBL" id="JMSN01000049">
    <property type="protein sequence ID" value="KDN44718.1"/>
    <property type="molecule type" value="Genomic_DNA"/>
</dbReference>
<dbReference type="Pfam" id="PF00403">
    <property type="entry name" value="HMA"/>
    <property type="match status" value="2"/>
</dbReference>
<feature type="region of interest" description="Disordered" evidence="19">
    <location>
        <begin position="1055"/>
        <end position="1075"/>
    </location>
</feature>
<dbReference type="NCBIfam" id="TIGR01525">
    <property type="entry name" value="ATPase-IB_hvy"/>
    <property type="match status" value="1"/>
</dbReference>
<dbReference type="SUPFAM" id="SSF55008">
    <property type="entry name" value="HMA, heavy metal-associated domain"/>
    <property type="match status" value="2"/>
</dbReference>
<dbReference type="GO" id="GO:0012505">
    <property type="term" value="C:endomembrane system"/>
    <property type="evidence" value="ECO:0007669"/>
    <property type="project" value="UniProtKB-SubCell"/>
</dbReference>
<protein>
    <recommendedName>
        <fullName evidence="3">P-type Cu(+) transporter</fullName>
        <ecNumber evidence="3">7.2.2.8</ecNumber>
    </recommendedName>
    <alternativeName>
        <fullName evidence="17">Cu(2+)-ATPase</fullName>
    </alternativeName>
</protein>
<feature type="domain" description="HMA" evidence="20">
    <location>
        <begin position="143"/>
        <end position="210"/>
    </location>
</feature>
<keyword evidence="8 18" id="KW-0547">Nucleotide-binding</keyword>
<dbReference type="SUPFAM" id="SSF56784">
    <property type="entry name" value="HAD-like"/>
    <property type="match status" value="1"/>
</dbReference>
<dbReference type="PRINTS" id="PR00942">
    <property type="entry name" value="CUATPASEI"/>
</dbReference>
<dbReference type="GO" id="GO:0043682">
    <property type="term" value="F:P-type divalent copper transporter activity"/>
    <property type="evidence" value="ECO:0007669"/>
    <property type="project" value="TreeGrafter"/>
</dbReference>
<proteinExistence type="inferred from homology"/>
<dbReference type="GO" id="GO:0140581">
    <property type="term" value="F:P-type monovalent copper transporter activity"/>
    <property type="evidence" value="ECO:0007669"/>
    <property type="project" value="UniProtKB-EC"/>
</dbReference>
<dbReference type="SFLD" id="SFLDS00003">
    <property type="entry name" value="Haloacid_Dehalogenase"/>
    <property type="match status" value="1"/>
</dbReference>
<keyword evidence="15" id="KW-0406">Ion transport</keyword>
<dbReference type="PROSITE" id="PS01047">
    <property type="entry name" value="HMA_1"/>
    <property type="match status" value="2"/>
</dbReference>
<dbReference type="SUPFAM" id="SSF81660">
    <property type="entry name" value="Metal cation-transporting ATPase, ATP-binding domain N"/>
    <property type="match status" value="1"/>
</dbReference>
<dbReference type="GeneID" id="25261471"/>
<evidence type="ECO:0000256" key="10">
    <source>
        <dbReference type="ARBA" id="ARBA00022840"/>
    </source>
</evidence>
<comment type="subcellular location">
    <subcellularLocation>
        <location evidence="1">Endomembrane system</location>
        <topology evidence="1">Multi-pass membrane protein</topology>
    </subcellularLocation>
    <subcellularLocation>
        <location evidence="18">Membrane</location>
    </subcellularLocation>
</comment>
<keyword evidence="13 18" id="KW-1133">Transmembrane helix</keyword>
<dbReference type="PANTHER" id="PTHR43520">
    <property type="entry name" value="ATP7, ISOFORM B"/>
    <property type="match status" value="1"/>
</dbReference>
<dbReference type="InterPro" id="IPR017969">
    <property type="entry name" value="Heavy-metal-associated_CS"/>
</dbReference>
<keyword evidence="10 18" id="KW-0067">ATP-binding</keyword>
<dbReference type="FunCoup" id="A0A066VWP8">
    <property type="interactions" value="291"/>
</dbReference>
<evidence type="ECO:0000256" key="6">
    <source>
        <dbReference type="ARBA" id="ARBA00022723"/>
    </source>
</evidence>
<dbReference type="PROSITE" id="PS50846">
    <property type="entry name" value="HMA_2"/>
    <property type="match status" value="2"/>
</dbReference>
<feature type="transmembrane region" description="Helical" evidence="18">
    <location>
        <begin position="529"/>
        <end position="551"/>
    </location>
</feature>
<comment type="caution">
    <text evidence="21">The sequence shown here is derived from an EMBL/GenBank/DDBJ whole genome shotgun (WGS) entry which is preliminary data.</text>
</comment>
<dbReference type="NCBIfam" id="TIGR01494">
    <property type="entry name" value="ATPase_P-type"/>
    <property type="match status" value="1"/>
</dbReference>
<dbReference type="InParanoid" id="A0A066VWP8"/>
<dbReference type="RefSeq" id="XP_013242892.1">
    <property type="nucleotide sequence ID" value="XM_013387438.1"/>
</dbReference>
<evidence type="ECO:0000256" key="1">
    <source>
        <dbReference type="ARBA" id="ARBA00004127"/>
    </source>
</evidence>
<evidence type="ECO:0000256" key="18">
    <source>
        <dbReference type="RuleBase" id="RU362081"/>
    </source>
</evidence>
<dbReference type="InterPro" id="IPR006122">
    <property type="entry name" value="HMA_Cu_ion-bd"/>
</dbReference>
<dbReference type="InterPro" id="IPR027256">
    <property type="entry name" value="P-typ_ATPase_IB"/>
</dbReference>
<dbReference type="GO" id="GO:0016020">
    <property type="term" value="C:membrane"/>
    <property type="evidence" value="ECO:0007669"/>
    <property type="project" value="UniProtKB-SubCell"/>
</dbReference>
<dbReference type="Pfam" id="PF00122">
    <property type="entry name" value="E1-E2_ATPase"/>
    <property type="match status" value="1"/>
</dbReference>
<keyword evidence="6 18" id="KW-0479">Metal-binding</keyword>
<evidence type="ECO:0000256" key="4">
    <source>
        <dbReference type="ARBA" id="ARBA00022448"/>
    </source>
</evidence>
<dbReference type="InterPro" id="IPR036163">
    <property type="entry name" value="HMA_dom_sf"/>
</dbReference>
<dbReference type="FunFam" id="2.70.150.10:FF:000002">
    <property type="entry name" value="Copper-transporting ATPase 1, putative"/>
    <property type="match status" value="1"/>
</dbReference>
<dbReference type="AlphaFoldDB" id="A0A066VWP8"/>
<dbReference type="SFLD" id="SFLDF00027">
    <property type="entry name" value="p-type_atpase"/>
    <property type="match status" value="1"/>
</dbReference>
<evidence type="ECO:0000256" key="19">
    <source>
        <dbReference type="SAM" id="MobiDB-lite"/>
    </source>
</evidence>
<dbReference type="FunFam" id="3.30.70.100:FF:000001">
    <property type="entry name" value="ATPase copper transporting beta"/>
    <property type="match status" value="2"/>
</dbReference>
<keyword evidence="9" id="KW-0187">Copper transport</keyword>
<dbReference type="InterPro" id="IPR001757">
    <property type="entry name" value="P_typ_ATPase"/>
</dbReference>
<evidence type="ECO:0000256" key="14">
    <source>
        <dbReference type="ARBA" id="ARBA00023008"/>
    </source>
</evidence>
<keyword evidence="12" id="KW-1278">Translocase</keyword>
<keyword evidence="14" id="KW-0186">Copper</keyword>
<dbReference type="Gene3D" id="3.40.50.1000">
    <property type="entry name" value="HAD superfamily/HAD-like"/>
    <property type="match status" value="1"/>
</dbReference>
<dbReference type="InterPro" id="IPR059000">
    <property type="entry name" value="ATPase_P-type_domA"/>
</dbReference>
<feature type="transmembrane region" description="Helical" evidence="18">
    <location>
        <begin position="571"/>
        <end position="593"/>
    </location>
</feature>
<dbReference type="SUPFAM" id="SSF81653">
    <property type="entry name" value="Calcium ATPase, transduction domain A"/>
    <property type="match status" value="1"/>
</dbReference>
<dbReference type="InterPro" id="IPR023214">
    <property type="entry name" value="HAD_sf"/>
</dbReference>
<evidence type="ECO:0000256" key="8">
    <source>
        <dbReference type="ARBA" id="ARBA00022741"/>
    </source>
</evidence>
<keyword evidence="11" id="KW-0460">Magnesium</keyword>
<dbReference type="HOGENOM" id="CLU_001771_0_1_1"/>
<evidence type="ECO:0000256" key="7">
    <source>
        <dbReference type="ARBA" id="ARBA00022737"/>
    </source>
</evidence>
<evidence type="ECO:0000256" key="9">
    <source>
        <dbReference type="ARBA" id="ARBA00022796"/>
    </source>
</evidence>
<evidence type="ECO:0000256" key="17">
    <source>
        <dbReference type="ARBA" id="ARBA00080126"/>
    </source>
</evidence>
<evidence type="ECO:0000259" key="20">
    <source>
        <dbReference type="PROSITE" id="PS50846"/>
    </source>
</evidence>
<keyword evidence="7" id="KW-0677">Repeat</keyword>
<dbReference type="InterPro" id="IPR006121">
    <property type="entry name" value="HMA_dom"/>
</dbReference>
<evidence type="ECO:0000256" key="2">
    <source>
        <dbReference type="ARBA" id="ARBA00006024"/>
    </source>
</evidence>
<evidence type="ECO:0000313" key="22">
    <source>
        <dbReference type="Proteomes" id="UP000027361"/>
    </source>
</evidence>
<feature type="transmembrane region" description="Helical" evidence="18">
    <location>
        <begin position="964"/>
        <end position="987"/>
    </location>
</feature>
<dbReference type="InterPro" id="IPR036412">
    <property type="entry name" value="HAD-like_sf"/>
</dbReference>
<evidence type="ECO:0000256" key="12">
    <source>
        <dbReference type="ARBA" id="ARBA00022967"/>
    </source>
</evidence>
<feature type="transmembrane region" description="Helical" evidence="18">
    <location>
        <begin position="993"/>
        <end position="1012"/>
    </location>
</feature>
<dbReference type="GO" id="GO:0005524">
    <property type="term" value="F:ATP binding"/>
    <property type="evidence" value="ECO:0007669"/>
    <property type="project" value="UniProtKB-UniRule"/>
</dbReference>
<evidence type="ECO:0000256" key="15">
    <source>
        <dbReference type="ARBA" id="ARBA00023065"/>
    </source>
</evidence>
<dbReference type="OrthoDB" id="432719at2759"/>
<gene>
    <name evidence="21" type="ORF">K437DRAFT_131519</name>
</gene>
<feature type="transmembrane region" description="Helical" evidence="18">
    <location>
        <begin position="235"/>
        <end position="253"/>
    </location>
</feature>
<keyword evidence="4" id="KW-0813">Transport</keyword>
<evidence type="ECO:0000256" key="3">
    <source>
        <dbReference type="ARBA" id="ARBA00012517"/>
    </source>
</evidence>
<accession>A0A066VWP8</accession>
<dbReference type="CDD" id="cd00371">
    <property type="entry name" value="HMA"/>
    <property type="match status" value="2"/>
</dbReference>
<feature type="domain" description="HMA" evidence="20">
    <location>
        <begin position="69"/>
        <end position="135"/>
    </location>
</feature>
<dbReference type="CDD" id="cd02094">
    <property type="entry name" value="P-type_ATPase_Cu-like"/>
    <property type="match status" value="1"/>
</dbReference>
<feature type="region of interest" description="Disordered" evidence="19">
    <location>
        <begin position="1"/>
        <end position="66"/>
    </location>
</feature>
<dbReference type="OMA" id="HWMLPAW"/>
<keyword evidence="16 18" id="KW-0472">Membrane</keyword>
<dbReference type="Proteomes" id="UP000027361">
    <property type="component" value="Unassembled WGS sequence"/>
</dbReference>
<reference evidence="21 22" key="1">
    <citation type="submission" date="2014-05" db="EMBL/GenBank/DDBJ databases">
        <title>Draft genome sequence of a rare smut relative, Tilletiaria anomala UBC 951.</title>
        <authorList>
            <consortium name="DOE Joint Genome Institute"/>
            <person name="Toome M."/>
            <person name="Kuo A."/>
            <person name="Henrissat B."/>
            <person name="Lipzen A."/>
            <person name="Tritt A."/>
            <person name="Yoshinaga Y."/>
            <person name="Zane M."/>
            <person name="Barry K."/>
            <person name="Grigoriev I.V."/>
            <person name="Spatafora J.W."/>
            <person name="Aimea M.C."/>
        </authorList>
    </citation>
    <scope>NUCLEOTIDE SEQUENCE [LARGE SCALE GENOMIC DNA]</scope>
    <source>
        <strain evidence="21 22">UBC 951</strain>
    </source>
</reference>
<dbReference type="InterPro" id="IPR008250">
    <property type="entry name" value="ATPase_P-typ_transduc_dom_A_sf"/>
</dbReference>
<evidence type="ECO:0000256" key="5">
    <source>
        <dbReference type="ARBA" id="ARBA00022692"/>
    </source>
</evidence>
<evidence type="ECO:0000256" key="13">
    <source>
        <dbReference type="ARBA" id="ARBA00022989"/>
    </source>
</evidence>
<evidence type="ECO:0000256" key="11">
    <source>
        <dbReference type="ARBA" id="ARBA00022842"/>
    </source>
</evidence>
<dbReference type="STRING" id="1037660.A0A066VWP8"/>
<dbReference type="EC" id="7.2.2.8" evidence="3"/>
<dbReference type="InterPro" id="IPR018303">
    <property type="entry name" value="ATPase_P-typ_P_site"/>
</dbReference>
<comment type="similarity">
    <text evidence="2 18">Belongs to the cation transport ATPase (P-type) (TC 3.A.3) family. Type IB subfamily.</text>
</comment>
<evidence type="ECO:0000256" key="16">
    <source>
        <dbReference type="ARBA" id="ARBA00023136"/>
    </source>
</evidence>
<dbReference type="SFLD" id="SFLDG00002">
    <property type="entry name" value="C1.7:_P-type_atpase_like"/>
    <property type="match status" value="1"/>
</dbReference>
<sequence length="1075" mass="112356">MAPIALSSPPPMRPSFAIGNEGNALDDGETSTLNHPQIPYLQPPSAEAGSSANASDAANGETPQDGQVESATFQIGGMTCGACVEAIERMLREQPGIHSATVALLAEKAVVTYSPAQWTALKIASEIEDIGFEASVFEEVKEDEVHLRIYGMTCASCSSTIERELGAELGVLECSVNLSTEKARIRFDLSVIPGPRQLVERIEELGFDATIADDSDMTQLKSLGRVKEIVEWRHTFLIAFVFALPVFLVSMVLPRMSTTARAVLHYQPVRGLFLQDILCLALTIPVQFGLGRRFYKSSLKAISHGSATMDVLVALGTSAAFTFSVFSMLASVFGECTATIHEAGATSAAAGATAADAPMAASTQAMCMKPVTFFDTCTMLITFVSLGRYVENRAKGKTSEALSKLIGLTPSTATIYTDGEASCKVEKQIPAELLQKGDIVKIVPGEKIAADGVVLRGQSDVDESMVTGESMPVSKAPGSMAIGGTVNGVGTLDVKVLRAGKETSLAQIVKLVEEAQTSKAPIQAFADRVAGVFVPTVIALGLLTFVVWMVIAHVLAPRLLPAPFQEHGSSKLMVCLKLCISVIVVACPCALGLSTPTAVMVGTGVGAQNGILIKGGGPLEASNAIRHVLFDKTGTLTVGKLSVVGIRWVDGGSSSGEQDALDTTLGQLETRTGAAGALRAQTLRMVAAAETRSEHPLGHAIAAFALSKLGLNRLPEDVSVESFQVAPGAGLVSVVKAGSRSYAIKVGRADYVSEAANVSVDDSEEKQASGLNASLVNFKAAQEAQGRTVIFVSVDAQVACALALADELKPEAKQCIEALRALGIRCGMLTGDARTTANAIAAELGMDAEDVYAGMSPSGKRSIVLQLQARLQGAHGRPLDLEGGTRASSKAVTASHNRPRLAVVGDGINDSPALAAADVGIALCSGADIAMEAADIVLMRSDLLDVAAAIALSKRIMRQIKLNFVWATVYNLVGIPLAMGVFLPWGWHLQPMMAGAAMAFSSVSVVASSLTLRWWTRPSSLCGTGSGSGAHAHAAGARPSLSFAALSDWVRRSAGSGARRTPRQNGYAPVPVEMA</sequence>
<keyword evidence="22" id="KW-1185">Reference proteome</keyword>